<evidence type="ECO:0000256" key="5">
    <source>
        <dbReference type="ARBA" id="ARBA00023163"/>
    </source>
</evidence>
<dbReference type="PROSITE" id="PS50043">
    <property type="entry name" value="HTH_LUXR_2"/>
    <property type="match status" value="1"/>
</dbReference>
<keyword evidence="5" id="KW-0804">Transcription</keyword>
<evidence type="ECO:0000256" key="1">
    <source>
        <dbReference type="ARBA" id="ARBA00018672"/>
    </source>
</evidence>
<dbReference type="SUPFAM" id="SSF46894">
    <property type="entry name" value="C-terminal effector domain of the bipartite response regulators"/>
    <property type="match status" value="1"/>
</dbReference>
<dbReference type="InterPro" id="IPR016032">
    <property type="entry name" value="Sig_transdc_resp-reg_C-effctor"/>
</dbReference>
<feature type="domain" description="Response regulatory" evidence="9">
    <location>
        <begin position="2"/>
        <end position="117"/>
    </location>
</feature>
<dbReference type="InterPro" id="IPR001789">
    <property type="entry name" value="Sig_transdc_resp-reg_receiver"/>
</dbReference>
<dbReference type="PRINTS" id="PR00038">
    <property type="entry name" value="HTHLUXR"/>
</dbReference>
<dbReference type="EMBL" id="JBBMEX010000015">
    <property type="protein sequence ID" value="MEQ2558664.1"/>
    <property type="molecule type" value="Genomic_DNA"/>
</dbReference>
<evidence type="ECO:0000256" key="6">
    <source>
        <dbReference type="ARBA" id="ARBA00024867"/>
    </source>
</evidence>
<keyword evidence="2 7" id="KW-0597">Phosphoprotein</keyword>
<evidence type="ECO:0000313" key="11">
    <source>
        <dbReference type="Proteomes" id="UP001454489"/>
    </source>
</evidence>
<dbReference type="InterPro" id="IPR058245">
    <property type="entry name" value="NreC/VraR/RcsB-like_REC"/>
</dbReference>
<dbReference type="SMART" id="SM00448">
    <property type="entry name" value="REC"/>
    <property type="match status" value="1"/>
</dbReference>
<dbReference type="RefSeq" id="WP_353531427.1">
    <property type="nucleotide sequence ID" value="NZ_JBBMEX010000015.1"/>
</dbReference>
<evidence type="ECO:0000259" key="9">
    <source>
        <dbReference type="PROSITE" id="PS50110"/>
    </source>
</evidence>
<reference evidence="10 11" key="1">
    <citation type="submission" date="2024-03" db="EMBL/GenBank/DDBJ databases">
        <title>Human intestinal bacterial collection.</title>
        <authorList>
            <person name="Pauvert C."/>
            <person name="Hitch T.C.A."/>
            <person name="Clavel T."/>
        </authorList>
    </citation>
    <scope>NUCLEOTIDE SEQUENCE [LARGE SCALE GENOMIC DNA]</scope>
    <source>
        <strain evidence="10 11">CLA-AA-H185</strain>
    </source>
</reference>
<accession>A0ABV1HG27</accession>
<keyword evidence="4" id="KW-0238">DNA-binding</keyword>
<comment type="caution">
    <text evidence="10">The sequence shown here is derived from an EMBL/GenBank/DDBJ whole genome shotgun (WGS) entry which is preliminary data.</text>
</comment>
<dbReference type="PANTHER" id="PTHR43214:SF40">
    <property type="entry name" value="TRANSCRIPTIONAL REGULATORY PROTEIN LNRK"/>
    <property type="match status" value="1"/>
</dbReference>
<dbReference type="CDD" id="cd06170">
    <property type="entry name" value="LuxR_C_like"/>
    <property type="match status" value="1"/>
</dbReference>
<evidence type="ECO:0000256" key="3">
    <source>
        <dbReference type="ARBA" id="ARBA00023015"/>
    </source>
</evidence>
<evidence type="ECO:0000256" key="4">
    <source>
        <dbReference type="ARBA" id="ARBA00023125"/>
    </source>
</evidence>
<gene>
    <name evidence="10" type="ORF">WMO43_12460</name>
</gene>
<dbReference type="PANTHER" id="PTHR43214">
    <property type="entry name" value="TWO-COMPONENT RESPONSE REGULATOR"/>
    <property type="match status" value="1"/>
</dbReference>
<dbReference type="SUPFAM" id="SSF52172">
    <property type="entry name" value="CheY-like"/>
    <property type="match status" value="1"/>
</dbReference>
<dbReference type="CDD" id="cd17535">
    <property type="entry name" value="REC_NarL-like"/>
    <property type="match status" value="1"/>
</dbReference>
<dbReference type="Pfam" id="PF00196">
    <property type="entry name" value="GerE"/>
    <property type="match status" value="1"/>
</dbReference>
<feature type="modified residue" description="4-aspartylphosphate" evidence="7">
    <location>
        <position position="52"/>
    </location>
</feature>
<dbReference type="InterPro" id="IPR011006">
    <property type="entry name" value="CheY-like_superfamily"/>
</dbReference>
<dbReference type="Gene3D" id="3.40.50.2300">
    <property type="match status" value="1"/>
</dbReference>
<evidence type="ECO:0000259" key="8">
    <source>
        <dbReference type="PROSITE" id="PS50043"/>
    </source>
</evidence>
<evidence type="ECO:0000256" key="2">
    <source>
        <dbReference type="ARBA" id="ARBA00022553"/>
    </source>
</evidence>
<name>A0ABV1HG27_9FIRM</name>
<keyword evidence="3" id="KW-0805">Transcription regulation</keyword>
<dbReference type="Proteomes" id="UP001454489">
    <property type="component" value="Unassembled WGS sequence"/>
</dbReference>
<dbReference type="Pfam" id="PF00072">
    <property type="entry name" value="Response_reg"/>
    <property type="match status" value="1"/>
</dbReference>
<organism evidence="10 11">
    <name type="scientific">Maccoyibacter intestinihominis</name>
    <dbReference type="NCBI Taxonomy" id="3133499"/>
    <lineage>
        <taxon>Bacteria</taxon>
        <taxon>Bacillati</taxon>
        <taxon>Bacillota</taxon>
        <taxon>Clostridia</taxon>
        <taxon>Lachnospirales</taxon>
        <taxon>Lachnospiraceae</taxon>
        <taxon>Maccoyibacter</taxon>
    </lineage>
</organism>
<dbReference type="PROSITE" id="PS50110">
    <property type="entry name" value="RESPONSE_REGULATORY"/>
    <property type="match status" value="1"/>
</dbReference>
<comment type="function">
    <text evidence="6">May play the central regulatory role in sporulation. It may be an element of the effector pathway responsible for the activation of sporulation genes in response to nutritional stress. Spo0A may act in concert with spo0H (a sigma factor) to control the expression of some genes that are critical to the sporulation process.</text>
</comment>
<dbReference type="SMART" id="SM00421">
    <property type="entry name" value="HTH_LUXR"/>
    <property type="match status" value="1"/>
</dbReference>
<proteinExistence type="predicted"/>
<evidence type="ECO:0000256" key="7">
    <source>
        <dbReference type="PROSITE-ProRule" id="PRU00169"/>
    </source>
</evidence>
<keyword evidence="11" id="KW-1185">Reference proteome</keyword>
<feature type="domain" description="HTH luxR-type" evidence="8">
    <location>
        <begin position="140"/>
        <end position="205"/>
    </location>
</feature>
<evidence type="ECO:0000313" key="10">
    <source>
        <dbReference type="EMBL" id="MEQ2558664.1"/>
    </source>
</evidence>
<dbReference type="InterPro" id="IPR000792">
    <property type="entry name" value="Tscrpt_reg_LuxR_C"/>
</dbReference>
<dbReference type="InterPro" id="IPR039420">
    <property type="entry name" value="WalR-like"/>
</dbReference>
<protein>
    <recommendedName>
        <fullName evidence="1">Stage 0 sporulation protein A homolog</fullName>
    </recommendedName>
</protein>
<sequence>MRTVIVDDDGLVAISLKTILEAQGIEVAATGNDGKEAIELYHQYHPDVLLMDIQMKEMSGLEAAEQILIEDAEAKILFLTTFSDDEYIVKALNIGAKGYILKQDFEGIAPAMQAVERGQSVFGGEIVHKIPVLMQSKEEFDYEKYDISEKEQEIIEQVALGKSNREIAGELFLSEGTVRNYISLVLDKLSLRDRTQLAIFYYQNVR</sequence>